<comment type="caution">
    <text evidence="4">The sequence shown here is derived from an EMBL/GenBank/DDBJ whole genome shotgun (WGS) entry which is preliminary data.</text>
</comment>
<reference evidence="4 5" key="1">
    <citation type="submission" date="2020-03" db="EMBL/GenBank/DDBJ databases">
        <title>Spirochaetal bacteria isolated from arthropods constitute a novel genus Entomospira genus novum within the order Spirochaetales.</title>
        <authorList>
            <person name="Grana-Miraglia L."/>
            <person name="Sikutova S."/>
            <person name="Fingerle V."/>
            <person name="Sing A."/>
            <person name="Castillo-Ramirez S."/>
            <person name="Margos G."/>
            <person name="Rudolf I."/>
        </authorList>
    </citation>
    <scope>NUCLEOTIDE SEQUENCE [LARGE SCALE GENOMIC DNA]</scope>
    <source>
        <strain evidence="4 5">BR193</strain>
    </source>
</reference>
<keyword evidence="5" id="KW-1185">Reference proteome</keyword>
<feature type="transmembrane region" description="Helical" evidence="1">
    <location>
        <begin position="106"/>
        <end position="124"/>
    </location>
</feature>
<sequence length="160" mass="18312">MKKLLWMMFGILFMSACHARASEHALRTEKPVYRDDLYYVMNNDIVDLENLRHHYTDVFQALDTQHSVFDDTGAIPDAKAAVDSALELLVETYGVRMVQYTPFQLYFYRGAWIVVGTLALPYALRQEYKLNNGPLSLVSGPVPIVILRQSDGKVLLHDLF</sequence>
<feature type="signal peptide" evidence="2">
    <location>
        <begin position="1"/>
        <end position="19"/>
    </location>
</feature>
<dbReference type="Proteomes" id="UP000711995">
    <property type="component" value="Unassembled WGS sequence"/>
</dbReference>
<name>A0A968KRL8_9SPIO</name>
<feature type="chain" id="PRO_5037156279" description="NTF2 fold domain-containing protein" evidence="2">
    <location>
        <begin position="20"/>
        <end position="160"/>
    </location>
</feature>
<evidence type="ECO:0000256" key="1">
    <source>
        <dbReference type="SAM" id="Phobius"/>
    </source>
</evidence>
<feature type="domain" description="NTF2 fold" evidence="3">
    <location>
        <begin position="81"/>
        <end position="155"/>
    </location>
</feature>
<protein>
    <recommendedName>
        <fullName evidence="3">NTF2 fold domain-containing protein</fullName>
    </recommendedName>
</protein>
<dbReference type="InterPro" id="IPR028921">
    <property type="entry name" value="NTF2_fold_dom"/>
</dbReference>
<gene>
    <name evidence="4" type="ORF">HCT14_05075</name>
</gene>
<keyword evidence="2" id="KW-0732">Signal</keyword>
<proteinExistence type="predicted"/>
<dbReference type="EMBL" id="JAATLJ010000001">
    <property type="protein sequence ID" value="NIZ40874.1"/>
    <property type="molecule type" value="Genomic_DNA"/>
</dbReference>
<evidence type="ECO:0000313" key="5">
    <source>
        <dbReference type="Proteomes" id="UP000711995"/>
    </source>
</evidence>
<evidence type="ECO:0000259" key="3">
    <source>
        <dbReference type="Pfam" id="PF15631"/>
    </source>
</evidence>
<evidence type="ECO:0000313" key="4">
    <source>
        <dbReference type="EMBL" id="NIZ40874.1"/>
    </source>
</evidence>
<dbReference type="PROSITE" id="PS51257">
    <property type="entry name" value="PROKAR_LIPOPROTEIN"/>
    <property type="match status" value="1"/>
</dbReference>
<evidence type="ECO:0000256" key="2">
    <source>
        <dbReference type="SAM" id="SignalP"/>
    </source>
</evidence>
<keyword evidence="1" id="KW-0812">Transmembrane</keyword>
<dbReference type="AlphaFoldDB" id="A0A968KRL8"/>
<keyword evidence="1" id="KW-1133">Transmembrane helix</keyword>
<keyword evidence="1" id="KW-0472">Membrane</keyword>
<dbReference type="Pfam" id="PF15631">
    <property type="entry name" value="Imm-NTF2-2"/>
    <property type="match status" value="1"/>
</dbReference>
<organism evidence="4 5">
    <name type="scientific">Entomospira entomophila</name>
    <dbReference type="NCBI Taxonomy" id="2719988"/>
    <lineage>
        <taxon>Bacteria</taxon>
        <taxon>Pseudomonadati</taxon>
        <taxon>Spirochaetota</taxon>
        <taxon>Spirochaetia</taxon>
        <taxon>Spirochaetales</taxon>
        <taxon>Spirochaetaceae</taxon>
        <taxon>Entomospira</taxon>
    </lineage>
</organism>
<dbReference type="RefSeq" id="WP_167700462.1">
    <property type="nucleotide sequence ID" value="NZ_CP118174.1"/>
</dbReference>
<accession>A0A968KRL8</accession>